<evidence type="ECO:0000313" key="9">
    <source>
        <dbReference type="Proteomes" id="UP000201613"/>
    </source>
</evidence>
<evidence type="ECO:0000256" key="2">
    <source>
        <dbReference type="ARBA" id="ARBA00022475"/>
    </source>
</evidence>
<reference evidence="8 9" key="1">
    <citation type="submission" date="2017-05" db="EMBL/GenBank/DDBJ databases">
        <authorList>
            <person name="Song R."/>
            <person name="Chenine A.L."/>
            <person name="Ruprecht R.M."/>
        </authorList>
    </citation>
    <scope>NUCLEOTIDE SEQUENCE [LARGE SCALE GENOMIC DNA]</scope>
    <source>
        <strain evidence="8 9">CECT 8899</strain>
    </source>
</reference>
<evidence type="ECO:0000256" key="4">
    <source>
        <dbReference type="ARBA" id="ARBA00022679"/>
    </source>
</evidence>
<keyword evidence="6" id="KW-0812">Transmembrane</keyword>
<accession>A0A238LB96</accession>
<evidence type="ECO:0000256" key="5">
    <source>
        <dbReference type="ARBA" id="ARBA00023136"/>
    </source>
</evidence>
<dbReference type="InterPro" id="IPR001173">
    <property type="entry name" value="Glyco_trans_2-like"/>
</dbReference>
<feature type="transmembrane region" description="Helical" evidence="6">
    <location>
        <begin position="237"/>
        <end position="268"/>
    </location>
</feature>
<name>A0A238LB96_9RHOB</name>
<keyword evidence="9" id="KW-1185">Reference proteome</keyword>
<evidence type="ECO:0000256" key="6">
    <source>
        <dbReference type="SAM" id="Phobius"/>
    </source>
</evidence>
<organism evidence="8 9">
    <name type="scientific">Flavimaricola marinus</name>
    <dbReference type="NCBI Taxonomy" id="1819565"/>
    <lineage>
        <taxon>Bacteria</taxon>
        <taxon>Pseudomonadati</taxon>
        <taxon>Pseudomonadota</taxon>
        <taxon>Alphaproteobacteria</taxon>
        <taxon>Rhodobacterales</taxon>
        <taxon>Paracoccaceae</taxon>
        <taxon>Flavimaricola</taxon>
    </lineage>
</organism>
<keyword evidence="3" id="KW-0328">Glycosyltransferase</keyword>
<proteinExistence type="predicted"/>
<dbReference type="GO" id="GO:0016757">
    <property type="term" value="F:glycosyltransferase activity"/>
    <property type="evidence" value="ECO:0007669"/>
    <property type="project" value="UniProtKB-KW"/>
</dbReference>
<keyword evidence="6" id="KW-1133">Transmembrane helix</keyword>
<dbReference type="GO" id="GO:0005886">
    <property type="term" value="C:plasma membrane"/>
    <property type="evidence" value="ECO:0007669"/>
    <property type="project" value="UniProtKB-SubCell"/>
</dbReference>
<keyword evidence="2" id="KW-1003">Cell membrane</keyword>
<comment type="subcellular location">
    <subcellularLocation>
        <location evidence="1">Cell membrane</location>
    </subcellularLocation>
</comment>
<dbReference type="Gene3D" id="3.90.550.10">
    <property type="entry name" value="Spore Coat Polysaccharide Biosynthesis Protein SpsA, Chain A"/>
    <property type="match status" value="1"/>
</dbReference>
<dbReference type="CDD" id="cd00761">
    <property type="entry name" value="Glyco_tranf_GTA_type"/>
    <property type="match status" value="1"/>
</dbReference>
<dbReference type="InterPro" id="IPR029044">
    <property type="entry name" value="Nucleotide-diphossugar_trans"/>
</dbReference>
<dbReference type="Pfam" id="PF00535">
    <property type="entry name" value="Glycos_transf_2"/>
    <property type="match status" value="1"/>
</dbReference>
<dbReference type="AlphaFoldDB" id="A0A238LB96"/>
<keyword evidence="5 6" id="KW-0472">Membrane</keyword>
<dbReference type="PANTHER" id="PTHR43646">
    <property type="entry name" value="GLYCOSYLTRANSFERASE"/>
    <property type="match status" value="1"/>
</dbReference>
<evidence type="ECO:0000256" key="3">
    <source>
        <dbReference type="ARBA" id="ARBA00022676"/>
    </source>
</evidence>
<dbReference type="SUPFAM" id="SSF53448">
    <property type="entry name" value="Nucleotide-diphospho-sugar transferases"/>
    <property type="match status" value="1"/>
</dbReference>
<dbReference type="Proteomes" id="UP000201613">
    <property type="component" value="Unassembled WGS sequence"/>
</dbReference>
<evidence type="ECO:0000256" key="1">
    <source>
        <dbReference type="ARBA" id="ARBA00004236"/>
    </source>
</evidence>
<evidence type="ECO:0000313" key="8">
    <source>
        <dbReference type="EMBL" id="SMY06881.1"/>
    </source>
</evidence>
<dbReference type="EMBL" id="FXZK01000001">
    <property type="protein sequence ID" value="SMY06881.1"/>
    <property type="molecule type" value="Genomic_DNA"/>
</dbReference>
<protein>
    <submittedName>
        <fullName evidence="8">Glycosyl transferase family 2</fullName>
    </submittedName>
</protein>
<sequence length="324" mass="35840">MISSIGAVAIGRNEGERLRHCLTSLIQQVDRVVYVDSGSRDGSVALARSLGVEVVELDTSQAFTAARGRNAGVEALRADGLPDHIQFVDGDCLLVQGWIAAGQAELNRDPTLGLVTGWRSEIHRDASVYNQMCDIEWHRPAGEIRSCGGDMLVRSTAFDKVDGFNPALICSEDEDFCLRVRAAGFTARRLPLDMTRHDANLTRFGQWWQRNVRSGHGFAEVGGMHGTHFVAERRRVWLYGAVLPLLILLALLAALPLVALILLAIYGLSWWRTARGLKAQGQPGKEAAQHAAFYTLAKLPNLQGMLFYFWRRARGQTATLIEYK</sequence>
<evidence type="ECO:0000259" key="7">
    <source>
        <dbReference type="Pfam" id="PF00535"/>
    </source>
</evidence>
<dbReference type="PANTHER" id="PTHR43646:SF2">
    <property type="entry name" value="GLYCOSYLTRANSFERASE 2-LIKE DOMAIN-CONTAINING PROTEIN"/>
    <property type="match status" value="1"/>
</dbReference>
<keyword evidence="4 8" id="KW-0808">Transferase</keyword>
<feature type="domain" description="Glycosyltransferase 2-like" evidence="7">
    <location>
        <begin position="13"/>
        <end position="120"/>
    </location>
</feature>
<dbReference type="RefSeq" id="WP_093991429.1">
    <property type="nucleotide sequence ID" value="NZ_FXZK01000001.1"/>
</dbReference>
<gene>
    <name evidence="8" type="ORF">LOM8899_01011</name>
</gene>
<dbReference type="OrthoDB" id="8416156at2"/>